<evidence type="ECO:0000313" key="8">
    <source>
        <dbReference type="Proteomes" id="UP001159428"/>
    </source>
</evidence>
<dbReference type="PANTHER" id="PTHR15937">
    <property type="entry name" value="TRANSMEMBRANE 7 SUPERFAMILY MEMBER 3"/>
    <property type="match status" value="1"/>
</dbReference>
<protein>
    <recommendedName>
        <fullName evidence="6">TM7S3/TM198-like domain-containing protein</fullName>
    </recommendedName>
</protein>
<feature type="transmembrane region" description="Helical" evidence="5">
    <location>
        <begin position="534"/>
        <end position="553"/>
    </location>
</feature>
<sequence length="603" mass="68423">MFVRLSSREGPITVGYTSLFHMQHDTIPAFRAVLSMSQEKKAIFLLFILPVVCILSHEFAVPAGNTAFHLQPNRGERLLLKPHVTWDMELQHNKVERSWRYAIIQVHAQQNNVTLSLNPVFKYDETDTGQGVAVLYLIKSLFEDYHFYLKSESNDDSFNVDIISVPYVYGAPFPGGCCLTCNMEFDPNLVISYDRVETNVTFAYANVYYKRSENSSSVPCDGNKIHPEKSPEHYRLEYDIYLMFLEEGDTSEDTFFKGLQKMAYPAVIKTNGKKIASLKAPTLPVAKFDTHQVGQGVVYNVIVYDPVTNKEAAYSPTVIYAPNYLRRNVLTVCFTVGVVDAVFAVTGSLIGLIFCLFGFRLFKFTLFFGGLANFSIIFFIIIDANSNLSHLGTMLTSAGLGVVFGLLLFALWWFTEWTKICLLFNSLLLGFLIGATLLFTPFGDLDFVQGSDFDYGAIICACTLVFPVILVLWPFLLCVLYTSIVSAYAFIVGIDFFIHTSISFIVIDVILHATKPQYRRDHINVTRPFQRNDYILSATWVFLSFLGCFFQYVMCRNRQFPKSGFIEQKRIRKYFISKNMSEETTPILINSDGQRTYGGNTIC</sequence>
<feature type="transmembrane region" description="Helical" evidence="5">
    <location>
        <begin position="455"/>
        <end position="481"/>
    </location>
</feature>
<gene>
    <name evidence="7" type="ORF">PMEA_00001918</name>
</gene>
<dbReference type="GO" id="GO:0005886">
    <property type="term" value="C:plasma membrane"/>
    <property type="evidence" value="ECO:0007669"/>
    <property type="project" value="TreeGrafter"/>
</dbReference>
<feature type="transmembrane region" description="Helical" evidence="5">
    <location>
        <begin position="394"/>
        <end position="414"/>
    </location>
</feature>
<comment type="caution">
    <text evidence="7">The sequence shown here is derived from an EMBL/GenBank/DDBJ whole genome shotgun (WGS) entry which is preliminary data.</text>
</comment>
<evidence type="ECO:0000256" key="2">
    <source>
        <dbReference type="ARBA" id="ARBA00022692"/>
    </source>
</evidence>
<name>A0AAU9WA07_9CNID</name>
<keyword evidence="3 5" id="KW-1133">Transmembrane helix</keyword>
<dbReference type="Pfam" id="PF25992">
    <property type="entry name" value="Ig_TM7SF3_N"/>
    <property type="match status" value="1"/>
</dbReference>
<evidence type="ECO:0000313" key="7">
    <source>
        <dbReference type="EMBL" id="CAH3107236.1"/>
    </source>
</evidence>
<organism evidence="7 8">
    <name type="scientific">Pocillopora meandrina</name>
    <dbReference type="NCBI Taxonomy" id="46732"/>
    <lineage>
        <taxon>Eukaryota</taxon>
        <taxon>Metazoa</taxon>
        <taxon>Cnidaria</taxon>
        <taxon>Anthozoa</taxon>
        <taxon>Hexacorallia</taxon>
        <taxon>Scleractinia</taxon>
        <taxon>Astrocoeniina</taxon>
        <taxon>Pocilloporidae</taxon>
        <taxon>Pocillopora</taxon>
    </lineage>
</organism>
<feature type="transmembrane region" description="Helical" evidence="5">
    <location>
        <begin position="364"/>
        <end position="382"/>
    </location>
</feature>
<dbReference type="AlphaFoldDB" id="A0AAU9WA07"/>
<keyword evidence="4 5" id="KW-0472">Membrane</keyword>
<keyword evidence="8" id="KW-1185">Reference proteome</keyword>
<proteinExistence type="predicted"/>
<dbReference type="InterPro" id="IPR025256">
    <property type="entry name" value="TM7S3/TM198-like_dom"/>
</dbReference>
<dbReference type="GO" id="GO:0043069">
    <property type="term" value="P:negative regulation of programmed cell death"/>
    <property type="evidence" value="ECO:0007669"/>
    <property type="project" value="TreeGrafter"/>
</dbReference>
<dbReference type="PANTHER" id="PTHR15937:SF3">
    <property type="entry name" value="TRANSMEMBRANE 7 SUPERFAMILY MEMBER 3"/>
    <property type="match status" value="1"/>
</dbReference>
<evidence type="ECO:0000259" key="6">
    <source>
        <dbReference type="Pfam" id="PF13886"/>
    </source>
</evidence>
<evidence type="ECO:0000256" key="3">
    <source>
        <dbReference type="ARBA" id="ARBA00022989"/>
    </source>
</evidence>
<comment type="subcellular location">
    <subcellularLocation>
        <location evidence="1">Membrane</location>
        <topology evidence="1">Multi-pass membrane protein</topology>
    </subcellularLocation>
</comment>
<dbReference type="InterPro" id="IPR042502">
    <property type="entry name" value="TM7SF3"/>
</dbReference>
<feature type="transmembrane region" description="Helical" evidence="5">
    <location>
        <begin position="329"/>
        <end position="357"/>
    </location>
</feature>
<feature type="transmembrane region" description="Helical" evidence="5">
    <location>
        <begin position="488"/>
        <end position="514"/>
    </location>
</feature>
<evidence type="ECO:0000256" key="4">
    <source>
        <dbReference type="ARBA" id="ARBA00023136"/>
    </source>
</evidence>
<feature type="domain" description="TM7S3/TM198-like" evidence="6">
    <location>
        <begin position="348"/>
        <end position="552"/>
    </location>
</feature>
<keyword evidence="2 5" id="KW-0812">Transmembrane</keyword>
<dbReference type="Proteomes" id="UP001159428">
    <property type="component" value="Unassembled WGS sequence"/>
</dbReference>
<dbReference type="EMBL" id="CALNXJ010000010">
    <property type="protein sequence ID" value="CAH3107236.1"/>
    <property type="molecule type" value="Genomic_DNA"/>
</dbReference>
<evidence type="ECO:0000256" key="1">
    <source>
        <dbReference type="ARBA" id="ARBA00004141"/>
    </source>
</evidence>
<reference evidence="7 8" key="1">
    <citation type="submission" date="2022-05" db="EMBL/GenBank/DDBJ databases">
        <authorList>
            <consortium name="Genoscope - CEA"/>
            <person name="William W."/>
        </authorList>
    </citation>
    <scope>NUCLEOTIDE SEQUENCE [LARGE SCALE GENOMIC DNA]</scope>
</reference>
<accession>A0AAU9WA07</accession>
<feature type="transmembrane region" description="Helical" evidence="5">
    <location>
        <begin position="421"/>
        <end position="443"/>
    </location>
</feature>
<evidence type="ECO:0000256" key="5">
    <source>
        <dbReference type="SAM" id="Phobius"/>
    </source>
</evidence>
<dbReference type="Pfam" id="PF13886">
    <property type="entry name" value="TM7S3_TM198"/>
    <property type="match status" value="1"/>
</dbReference>